<name>A0A6A4GJB1_9AGAR</name>
<keyword evidence="2" id="KW-1185">Reference proteome</keyword>
<protein>
    <submittedName>
        <fullName evidence="1">Uncharacterized protein</fullName>
    </submittedName>
</protein>
<evidence type="ECO:0000313" key="2">
    <source>
        <dbReference type="Proteomes" id="UP000799118"/>
    </source>
</evidence>
<dbReference type="AlphaFoldDB" id="A0A6A4GJB1"/>
<sequence length="129" mass="15057">EITWSNWDAIVTVSHWHLNFRSATMQMSTTSKPMLSSTHSTFRGLQCTLKDKLNELPADVSPVLVLGLTDAHRKFDYYYKYDKSPFYIWAAFLDPCFNYKNLRKDSASEPDLLAYLEDQKIALNTYFEK</sequence>
<accession>A0A6A4GJB1</accession>
<feature type="non-terminal residue" evidence="1">
    <location>
        <position position="1"/>
    </location>
</feature>
<reference evidence="1" key="1">
    <citation type="journal article" date="2019" name="Environ. Microbiol.">
        <title>Fungal ecological strategies reflected in gene transcription - a case study of two litter decomposers.</title>
        <authorList>
            <person name="Barbi F."/>
            <person name="Kohler A."/>
            <person name="Barry K."/>
            <person name="Baskaran P."/>
            <person name="Daum C."/>
            <person name="Fauchery L."/>
            <person name="Ihrmark K."/>
            <person name="Kuo A."/>
            <person name="LaButti K."/>
            <person name="Lipzen A."/>
            <person name="Morin E."/>
            <person name="Grigoriev I.V."/>
            <person name="Henrissat B."/>
            <person name="Lindahl B."/>
            <person name="Martin F."/>
        </authorList>
    </citation>
    <scope>NUCLEOTIDE SEQUENCE</scope>
    <source>
        <strain evidence="1">JB14</strain>
    </source>
</reference>
<evidence type="ECO:0000313" key="1">
    <source>
        <dbReference type="EMBL" id="KAE9385608.1"/>
    </source>
</evidence>
<organism evidence="1 2">
    <name type="scientific">Gymnopus androsaceus JB14</name>
    <dbReference type="NCBI Taxonomy" id="1447944"/>
    <lineage>
        <taxon>Eukaryota</taxon>
        <taxon>Fungi</taxon>
        <taxon>Dikarya</taxon>
        <taxon>Basidiomycota</taxon>
        <taxon>Agaricomycotina</taxon>
        <taxon>Agaricomycetes</taxon>
        <taxon>Agaricomycetidae</taxon>
        <taxon>Agaricales</taxon>
        <taxon>Marasmiineae</taxon>
        <taxon>Omphalotaceae</taxon>
        <taxon>Gymnopus</taxon>
    </lineage>
</organism>
<proteinExistence type="predicted"/>
<gene>
    <name evidence="1" type="ORF">BT96DRAFT_766499</name>
</gene>
<dbReference type="OrthoDB" id="1607513at2759"/>
<dbReference type="EMBL" id="ML769964">
    <property type="protein sequence ID" value="KAE9385608.1"/>
    <property type="molecule type" value="Genomic_DNA"/>
</dbReference>
<dbReference type="Proteomes" id="UP000799118">
    <property type="component" value="Unassembled WGS sequence"/>
</dbReference>
<feature type="non-terminal residue" evidence="1">
    <location>
        <position position="129"/>
    </location>
</feature>